<feature type="chain" id="PRO_5042171338" description="PAN-3 domain-containing protein" evidence="1">
    <location>
        <begin position="19"/>
        <end position="549"/>
    </location>
</feature>
<feature type="domain" description="PAN-3" evidence="2">
    <location>
        <begin position="382"/>
        <end position="411"/>
    </location>
</feature>
<protein>
    <recommendedName>
        <fullName evidence="2">PAN-3 domain-containing protein</fullName>
    </recommendedName>
</protein>
<gene>
    <name evidence="3" type="ORF">LTR78_006597</name>
</gene>
<proteinExistence type="predicted"/>
<evidence type="ECO:0000259" key="2">
    <source>
        <dbReference type="Pfam" id="PF08277"/>
    </source>
</evidence>
<feature type="signal peptide" evidence="1">
    <location>
        <begin position="1"/>
        <end position="18"/>
    </location>
</feature>
<evidence type="ECO:0000313" key="3">
    <source>
        <dbReference type="EMBL" id="KAK3673692.1"/>
    </source>
</evidence>
<keyword evidence="4" id="KW-1185">Reference proteome</keyword>
<dbReference type="EMBL" id="JAUTXT010000024">
    <property type="protein sequence ID" value="KAK3673692.1"/>
    <property type="molecule type" value="Genomic_DNA"/>
</dbReference>
<dbReference type="Proteomes" id="UP001274830">
    <property type="component" value="Unassembled WGS sequence"/>
</dbReference>
<organism evidence="3 4">
    <name type="scientific">Recurvomyces mirabilis</name>
    <dbReference type="NCBI Taxonomy" id="574656"/>
    <lineage>
        <taxon>Eukaryota</taxon>
        <taxon>Fungi</taxon>
        <taxon>Dikarya</taxon>
        <taxon>Ascomycota</taxon>
        <taxon>Pezizomycotina</taxon>
        <taxon>Dothideomycetes</taxon>
        <taxon>Dothideomycetidae</taxon>
        <taxon>Mycosphaerellales</taxon>
        <taxon>Teratosphaeriaceae</taxon>
        <taxon>Recurvomyces</taxon>
    </lineage>
</organism>
<keyword evidence="1" id="KW-0732">Signal</keyword>
<dbReference type="AlphaFoldDB" id="A0AAE0WL32"/>
<evidence type="ECO:0000256" key="1">
    <source>
        <dbReference type="SAM" id="SignalP"/>
    </source>
</evidence>
<comment type="caution">
    <text evidence="3">The sequence shown here is derived from an EMBL/GenBank/DDBJ whole genome shotgun (WGS) entry which is preliminary data.</text>
</comment>
<dbReference type="InterPro" id="IPR006583">
    <property type="entry name" value="PAN-3_domain"/>
</dbReference>
<name>A0AAE0WL32_9PEZI</name>
<reference evidence="3" key="1">
    <citation type="submission" date="2023-07" db="EMBL/GenBank/DDBJ databases">
        <title>Black Yeasts Isolated from many extreme environments.</title>
        <authorList>
            <person name="Coleine C."/>
            <person name="Stajich J.E."/>
            <person name="Selbmann L."/>
        </authorList>
    </citation>
    <scope>NUCLEOTIDE SEQUENCE</scope>
    <source>
        <strain evidence="3">CCFEE 5485</strain>
    </source>
</reference>
<accession>A0AAE0WL32</accession>
<evidence type="ECO:0000313" key="4">
    <source>
        <dbReference type="Proteomes" id="UP001274830"/>
    </source>
</evidence>
<sequence length="549" mass="56937">MLSTLFFTGLLPVRLATTTTVINKRAALGRRGLASQRWESKHTCIYDACGTKSTCNGCAFTSSGASSYTLNCGSRVQGSDEWVVESDGLAVTGAPDCLEACDEWPQCGGVSVASNGSCIAVSNRTAVSLVDDVGSRAYVLVALAPATPQVVATAVSASTESSAALSGTGTPPSYFNVSSSISPLAPSATVPASTQPTSQCQSANISCPACEGEQVTDATGKNHKVFCNSQIFSENQYSIQEWLSPQGCLAECDRFSWCQGTTYYANRNCELANGPDVFPEQMPGYTGFLPVATKSYTPATAASAFPTTNSYVPVSSSTATPAVVPSTTTSLAASTTLSCDSSEARCPLCDGVSVVDWLNVTYTVSCQEVPICETIIHREHGTSQFECLEYCDADPVCFAAVWNSGDCQLCQDGLDGTIFNDQPDDPKFLVYYPQSADTANVTSSLPQTTNTSVQASTTSSTGSISILPFHGGTFITAPSQNATITISSPDSTAVTTISNDTTSIIVVTSAALSILPINGATLITAPTPSSTPSVVVITGTITGADYTGS</sequence>
<dbReference type="Pfam" id="PF08277">
    <property type="entry name" value="PAN_3"/>
    <property type="match status" value="1"/>
</dbReference>